<sequence>MTNANGPSPITAAGRFTYDPATTAPATFAAISPTPISSGWNTTSPAHVNIGALDGACGFGVVKTIHSA</sequence>
<name>A0ABY5Q6D2_9ACTN</name>
<evidence type="ECO:0000313" key="2">
    <source>
        <dbReference type="Proteomes" id="UP001057738"/>
    </source>
</evidence>
<protein>
    <submittedName>
        <fullName evidence="1">Uncharacterized protein</fullName>
    </submittedName>
</protein>
<reference evidence="1" key="1">
    <citation type="submission" date="2022-08" db="EMBL/GenBank/DDBJ databases">
        <authorList>
            <person name="Tian L."/>
        </authorList>
    </citation>
    <scope>NUCLEOTIDE SEQUENCE</scope>
    <source>
        <strain evidence="1">CM253</strain>
    </source>
</reference>
<dbReference type="EMBL" id="CP102514">
    <property type="protein sequence ID" value="UUY51774.1"/>
    <property type="molecule type" value="Genomic_DNA"/>
</dbReference>
<evidence type="ECO:0000313" key="1">
    <source>
        <dbReference type="EMBL" id="UUY51774.1"/>
    </source>
</evidence>
<gene>
    <name evidence="1" type="ORF">NRK68_33740</name>
</gene>
<keyword evidence="2" id="KW-1185">Reference proteome</keyword>
<proteinExistence type="predicted"/>
<accession>A0ABY5Q6D2</accession>
<organism evidence="1 2">
    <name type="scientific">Streptomyces yangpuensis</name>
    <dbReference type="NCBI Taxonomy" id="1648182"/>
    <lineage>
        <taxon>Bacteria</taxon>
        <taxon>Bacillati</taxon>
        <taxon>Actinomycetota</taxon>
        <taxon>Actinomycetes</taxon>
        <taxon>Kitasatosporales</taxon>
        <taxon>Streptomycetaceae</taxon>
        <taxon>Streptomyces</taxon>
    </lineage>
</organism>
<dbReference type="GeneID" id="95578501"/>
<dbReference type="RefSeq" id="WP_257857717.1">
    <property type="nucleotide sequence ID" value="NZ_CP102514.1"/>
</dbReference>
<dbReference type="Proteomes" id="UP001057738">
    <property type="component" value="Chromosome"/>
</dbReference>